<dbReference type="AlphaFoldDB" id="A0A854QDY9"/>
<name>A0A854QDY9_CRYNE</name>
<comment type="caution">
    <text evidence="1">The sequence shown here is derived from an EMBL/GenBank/DDBJ whole genome shotgun (WGS) entry which is preliminary data.</text>
</comment>
<gene>
    <name evidence="1" type="ORF">C361_02871</name>
</gene>
<dbReference type="OrthoDB" id="10272237at2759"/>
<accession>A0A854QDY9</accession>
<organism evidence="1 2">
    <name type="scientific">Cryptococcus neoformans Tu259-1</name>
    <dbReference type="NCBI Taxonomy" id="1230072"/>
    <lineage>
        <taxon>Eukaryota</taxon>
        <taxon>Fungi</taxon>
        <taxon>Dikarya</taxon>
        <taxon>Basidiomycota</taxon>
        <taxon>Agaricomycotina</taxon>
        <taxon>Tremellomycetes</taxon>
        <taxon>Tremellales</taxon>
        <taxon>Cryptococcaceae</taxon>
        <taxon>Cryptococcus</taxon>
        <taxon>Cryptococcus neoformans species complex</taxon>
    </lineage>
</organism>
<proteinExistence type="predicted"/>
<protein>
    <recommendedName>
        <fullName evidence="3">Rubredoxin-like domain-containing protein</fullName>
    </recommendedName>
</protein>
<evidence type="ECO:0000313" key="1">
    <source>
        <dbReference type="EMBL" id="OXG23104.1"/>
    </source>
</evidence>
<sequence>MYSFSETPSTEYYCSHCGFVYDASPRHPAEGEKCYKCNEVLYNKADDIKPEERQVIMFEGIYRGKGI</sequence>
<evidence type="ECO:0008006" key="3">
    <source>
        <dbReference type="Google" id="ProtNLM"/>
    </source>
</evidence>
<dbReference type="EMBL" id="AMKT01000037">
    <property type="protein sequence ID" value="OXG23104.1"/>
    <property type="molecule type" value="Genomic_DNA"/>
</dbReference>
<dbReference type="Proteomes" id="UP000199727">
    <property type="component" value="Unassembled WGS sequence"/>
</dbReference>
<reference evidence="1 2" key="1">
    <citation type="submission" date="2017-06" db="EMBL/GenBank/DDBJ databases">
        <title>Global population genomics of the pathogenic fungus Cryptococcus neoformans var. grubii.</title>
        <authorList>
            <person name="Cuomo C."/>
            <person name="Litvintseva A."/>
            <person name="Chen Y."/>
            <person name="Young S."/>
            <person name="Zeng Q."/>
            <person name="Chapman S."/>
            <person name="Gujja S."/>
            <person name="Saif S."/>
            <person name="Birren B."/>
        </authorList>
    </citation>
    <scope>NUCLEOTIDE SEQUENCE [LARGE SCALE GENOMIC DNA]</scope>
    <source>
        <strain evidence="1 2">Tu259-1</strain>
    </source>
</reference>
<evidence type="ECO:0000313" key="2">
    <source>
        <dbReference type="Proteomes" id="UP000199727"/>
    </source>
</evidence>